<dbReference type="AlphaFoldDB" id="A0A4Y5YNK3"/>
<evidence type="ECO:0000256" key="1">
    <source>
        <dbReference type="ARBA" id="ARBA00005721"/>
    </source>
</evidence>
<reference evidence="3 4" key="1">
    <citation type="submission" date="2019-06" db="EMBL/GenBank/DDBJ databases">
        <title>Complete genome of Microbacterium foliorum M2.</title>
        <authorList>
            <person name="Cao G."/>
        </authorList>
    </citation>
    <scope>NUCLEOTIDE SEQUENCE [LARGE SCALE GENOMIC DNA]</scope>
    <source>
        <strain evidence="3 4">M2</strain>
    </source>
</reference>
<comment type="similarity">
    <text evidence="1">Belongs to the asp23 family.</text>
</comment>
<feature type="region of interest" description="Disordered" evidence="2">
    <location>
        <begin position="138"/>
        <end position="160"/>
    </location>
</feature>
<dbReference type="EMBL" id="CP041040">
    <property type="protein sequence ID" value="QDE34063.1"/>
    <property type="molecule type" value="Genomic_DNA"/>
</dbReference>
<sequence>MKEHMMANVSNAQQPKVQVAPAGSTVASTGQTIIENGVVAKIAGIAAREVPGVYALGGGAARAVGAIRDALNSTDLTQGVSVEVGETQVAIDVTIVAEYPVSLQKVADDVREAISVAMSEFVGKQAVEVNVTINDVHIPSDDDTSDDTVATDAGAETRVL</sequence>
<dbReference type="Proteomes" id="UP000316125">
    <property type="component" value="Chromosome"/>
</dbReference>
<evidence type="ECO:0000256" key="2">
    <source>
        <dbReference type="SAM" id="MobiDB-lite"/>
    </source>
</evidence>
<gene>
    <name evidence="3" type="ORF">FIV50_04210</name>
</gene>
<proteinExistence type="inferred from homology"/>
<dbReference type="PANTHER" id="PTHR34297:SF3">
    <property type="entry name" value="ALKALINE SHOCK PROTEIN 23"/>
    <property type="match status" value="1"/>
</dbReference>
<accession>A0A4Y5YNK3</accession>
<evidence type="ECO:0000313" key="3">
    <source>
        <dbReference type="EMBL" id="QDE34063.1"/>
    </source>
</evidence>
<organism evidence="3 4">
    <name type="scientific">Microbacterium foliorum</name>
    <dbReference type="NCBI Taxonomy" id="104336"/>
    <lineage>
        <taxon>Bacteria</taxon>
        <taxon>Bacillati</taxon>
        <taxon>Actinomycetota</taxon>
        <taxon>Actinomycetes</taxon>
        <taxon>Micrococcales</taxon>
        <taxon>Microbacteriaceae</taxon>
        <taxon>Microbacterium</taxon>
    </lineage>
</organism>
<protein>
    <submittedName>
        <fullName evidence="3">Asp23/Gls24 family envelope stress response protein</fullName>
    </submittedName>
</protein>
<dbReference type="InterPro" id="IPR005531">
    <property type="entry name" value="Asp23"/>
</dbReference>
<name>A0A4Y5YNK3_9MICO</name>
<dbReference type="Pfam" id="PF03780">
    <property type="entry name" value="Asp23"/>
    <property type="match status" value="1"/>
</dbReference>
<dbReference type="OrthoDB" id="9808942at2"/>
<dbReference type="PANTHER" id="PTHR34297">
    <property type="entry name" value="HYPOTHETICAL CYTOSOLIC PROTEIN-RELATED"/>
    <property type="match status" value="1"/>
</dbReference>
<evidence type="ECO:0000313" key="4">
    <source>
        <dbReference type="Proteomes" id="UP000316125"/>
    </source>
</evidence>